<accession>A0A2P6QS86</accession>
<gene>
    <name evidence="3" type="ORF">RchiOBHm_Chr4g0398111</name>
</gene>
<dbReference type="InterPro" id="IPR036047">
    <property type="entry name" value="F-box-like_dom_sf"/>
</dbReference>
<dbReference type="InterPro" id="IPR006527">
    <property type="entry name" value="F-box-assoc_dom_typ1"/>
</dbReference>
<protein>
    <submittedName>
        <fullName evidence="3">Putative F-box domain-containing protein</fullName>
    </submittedName>
</protein>
<feature type="domain" description="F-box associated beta-propeller type 1" evidence="2">
    <location>
        <begin position="97"/>
        <end position="234"/>
    </location>
</feature>
<dbReference type="OMA" id="PAKNEYH"/>
<dbReference type="Gramene" id="PRQ37030">
    <property type="protein sequence ID" value="PRQ37030"/>
    <property type="gene ID" value="RchiOBHm_Chr4g0398111"/>
</dbReference>
<dbReference type="EMBL" id="PDCK01000042">
    <property type="protein sequence ID" value="PRQ37030.1"/>
    <property type="molecule type" value="Genomic_DNA"/>
</dbReference>
<evidence type="ECO:0000259" key="1">
    <source>
        <dbReference type="Pfam" id="PF00646"/>
    </source>
</evidence>
<comment type="caution">
    <text evidence="3">The sequence shown here is derived from an EMBL/GenBank/DDBJ whole genome shotgun (WGS) entry which is preliminary data.</text>
</comment>
<reference evidence="3 4" key="1">
    <citation type="journal article" date="2018" name="Nat. Genet.">
        <title>The Rosa genome provides new insights in the design of modern roses.</title>
        <authorList>
            <person name="Bendahmane M."/>
        </authorList>
    </citation>
    <scope>NUCLEOTIDE SEQUENCE [LARGE SCALE GENOMIC DNA]</scope>
    <source>
        <strain evidence="4">cv. Old Blush</strain>
    </source>
</reference>
<proteinExistence type="predicted"/>
<dbReference type="Proteomes" id="UP000238479">
    <property type="component" value="Chromosome 4"/>
</dbReference>
<evidence type="ECO:0000313" key="4">
    <source>
        <dbReference type="Proteomes" id="UP000238479"/>
    </source>
</evidence>
<dbReference type="PANTHER" id="PTHR35546:SF115">
    <property type="entry name" value="F-BOX DOMAIN-CONTAINING PROTEIN"/>
    <property type="match status" value="1"/>
</dbReference>
<dbReference type="Pfam" id="PF07734">
    <property type="entry name" value="FBA_1"/>
    <property type="match status" value="1"/>
</dbReference>
<organism evidence="3 4">
    <name type="scientific">Rosa chinensis</name>
    <name type="common">China rose</name>
    <dbReference type="NCBI Taxonomy" id="74649"/>
    <lineage>
        <taxon>Eukaryota</taxon>
        <taxon>Viridiplantae</taxon>
        <taxon>Streptophyta</taxon>
        <taxon>Embryophyta</taxon>
        <taxon>Tracheophyta</taxon>
        <taxon>Spermatophyta</taxon>
        <taxon>Magnoliopsida</taxon>
        <taxon>eudicotyledons</taxon>
        <taxon>Gunneridae</taxon>
        <taxon>Pentapetalae</taxon>
        <taxon>rosids</taxon>
        <taxon>fabids</taxon>
        <taxon>Rosales</taxon>
        <taxon>Rosaceae</taxon>
        <taxon>Rosoideae</taxon>
        <taxon>Rosoideae incertae sedis</taxon>
        <taxon>Rosa</taxon>
    </lineage>
</organism>
<dbReference type="Gene3D" id="1.20.1280.50">
    <property type="match status" value="1"/>
</dbReference>
<dbReference type="Pfam" id="PF00646">
    <property type="entry name" value="F-box"/>
    <property type="match status" value="1"/>
</dbReference>
<dbReference type="SUPFAM" id="SSF81383">
    <property type="entry name" value="F-box domain"/>
    <property type="match status" value="1"/>
</dbReference>
<sequence length="432" mass="49169">METACPESPKHSLPAETIANHDDLLSQILVRLEAKSLIRYKSVSKHWLSLISSPKFRERHTIRNPNPTVSAFFFLSTNQRLSFISLSDDETRCGSHSNPLDSVPELRGIKILQSCNGLLLCCSGGEETTRRAYYVVNPTASQFSRLPSPPYACQFDDSLGIALAFDPYRTGNVHYKVVSVWMTSRNTIGIGIYASETRSWSLCLSQVHFVQCQFEVDFGRGVYCNGAIHWLNHKDELFYCHIGDGSDEKPVRGGVLSSPLGLMFDREYRYFGESCGHLHLIDIFKPCVNQFDVRELEPDYSGWVVKYHVDLGPIIETNRSCINEMLIPKDYSGWFVKCKADLYSRSYSFQEVVGYYLDRYYQFVVLSLTREDNGGDLCLLLYFRAKVISYNLRDKTFKKLCDLAPEGTAGTQRSLKVEWLEAYNHMGSLACV</sequence>
<feature type="domain" description="F-box" evidence="1">
    <location>
        <begin position="22"/>
        <end position="58"/>
    </location>
</feature>
<evidence type="ECO:0000313" key="3">
    <source>
        <dbReference type="EMBL" id="PRQ37030.1"/>
    </source>
</evidence>
<dbReference type="InterPro" id="IPR055290">
    <property type="entry name" value="At3g26010-like"/>
</dbReference>
<dbReference type="PANTHER" id="PTHR35546">
    <property type="entry name" value="F-BOX PROTEIN INTERACTION DOMAIN PROTEIN-RELATED"/>
    <property type="match status" value="1"/>
</dbReference>
<dbReference type="STRING" id="74649.A0A2P6QS86"/>
<name>A0A2P6QS86_ROSCH</name>
<keyword evidence="4" id="KW-1185">Reference proteome</keyword>
<dbReference type="OrthoDB" id="1138364at2759"/>
<dbReference type="AlphaFoldDB" id="A0A2P6QS86"/>
<dbReference type="CDD" id="cd22157">
    <property type="entry name" value="F-box_AtFBW1-like"/>
    <property type="match status" value="1"/>
</dbReference>
<evidence type="ECO:0000259" key="2">
    <source>
        <dbReference type="Pfam" id="PF07734"/>
    </source>
</evidence>
<dbReference type="InterPro" id="IPR001810">
    <property type="entry name" value="F-box_dom"/>
</dbReference>